<evidence type="ECO:0000256" key="5">
    <source>
        <dbReference type="ARBA" id="ARBA00022833"/>
    </source>
</evidence>
<dbReference type="PROSITE" id="PS50090">
    <property type="entry name" value="MYB_LIKE"/>
    <property type="match status" value="1"/>
</dbReference>
<dbReference type="InterPro" id="IPR017884">
    <property type="entry name" value="SANT_dom"/>
</dbReference>
<dbReference type="InterPro" id="IPR036869">
    <property type="entry name" value="J_dom_sf"/>
</dbReference>
<keyword evidence="3" id="KW-0479">Metal-binding</keyword>
<dbReference type="SMART" id="SM00271">
    <property type="entry name" value="DnaJ"/>
    <property type="match status" value="1"/>
</dbReference>
<dbReference type="InterPro" id="IPR017930">
    <property type="entry name" value="Myb_dom"/>
</dbReference>
<dbReference type="Pfam" id="PF22941">
    <property type="entry name" value="TADA2A-like_3rd"/>
    <property type="match status" value="1"/>
</dbReference>
<evidence type="ECO:0000256" key="2">
    <source>
        <dbReference type="ARBA" id="ARBA00014469"/>
    </source>
</evidence>
<evidence type="ECO:0000256" key="9">
    <source>
        <dbReference type="SAM" id="MobiDB-lite"/>
    </source>
</evidence>
<feature type="domain" description="SANT" evidence="15">
    <location>
        <begin position="649"/>
        <end position="701"/>
    </location>
</feature>
<dbReference type="PANTHER" id="PTHR12374:SF20">
    <property type="entry name" value="TRANSCRIPTIONAL ADAPTER 2-ALPHA"/>
    <property type="match status" value="1"/>
</dbReference>
<dbReference type="SUPFAM" id="SSF46689">
    <property type="entry name" value="Homeodomain-like"/>
    <property type="match status" value="2"/>
</dbReference>
<evidence type="ECO:0000256" key="8">
    <source>
        <dbReference type="PROSITE-ProRule" id="PRU00228"/>
    </source>
</evidence>
<dbReference type="InterPro" id="IPR041983">
    <property type="entry name" value="ADA2-like_ZZ"/>
</dbReference>
<dbReference type="SUPFAM" id="SSF46565">
    <property type="entry name" value="Chaperone J-domain"/>
    <property type="match status" value="1"/>
</dbReference>
<dbReference type="Gene3D" id="1.10.10.10">
    <property type="entry name" value="Winged helix-like DNA-binding domain superfamily/Winged helix DNA-binding domain"/>
    <property type="match status" value="1"/>
</dbReference>
<feature type="region of interest" description="Disordered" evidence="9">
    <location>
        <begin position="831"/>
        <end position="873"/>
    </location>
</feature>
<evidence type="ECO:0000256" key="1">
    <source>
        <dbReference type="ARBA" id="ARBA00004514"/>
    </source>
</evidence>
<keyword evidence="5" id="KW-0862">Zinc</keyword>
<dbReference type="GO" id="GO:0070461">
    <property type="term" value="C:SAGA-type complex"/>
    <property type="evidence" value="ECO:0007669"/>
    <property type="project" value="TreeGrafter"/>
</dbReference>
<dbReference type="InterPro" id="IPR022755">
    <property type="entry name" value="Znf_C2H2_jaz"/>
</dbReference>
<dbReference type="SMART" id="SM00291">
    <property type="entry name" value="ZnF_ZZ"/>
    <property type="match status" value="1"/>
</dbReference>
<dbReference type="PANTHER" id="PTHR12374">
    <property type="entry name" value="TRANSCRIPTIONAL ADAPTOR 2 ADA2 -RELATED"/>
    <property type="match status" value="1"/>
</dbReference>
<dbReference type="Proteomes" id="UP000188533">
    <property type="component" value="Unassembled WGS sequence"/>
</dbReference>
<dbReference type="PROSITE" id="PS50157">
    <property type="entry name" value="ZINC_FINGER_C2H2_2"/>
    <property type="match status" value="2"/>
</dbReference>
<dbReference type="SUPFAM" id="SSF57850">
    <property type="entry name" value="RING/U-box"/>
    <property type="match status" value="1"/>
</dbReference>
<dbReference type="InterPro" id="IPR036388">
    <property type="entry name" value="WH-like_DNA-bd_sf"/>
</dbReference>
<gene>
    <name evidence="17" type="ORF">LENED_011978</name>
</gene>
<keyword evidence="4 8" id="KW-0863">Zinc-finger</keyword>
<dbReference type="InterPro" id="IPR013087">
    <property type="entry name" value="Znf_C2H2_type"/>
</dbReference>
<dbReference type="GO" id="GO:0003713">
    <property type="term" value="F:transcription coactivator activity"/>
    <property type="evidence" value="ECO:0007669"/>
    <property type="project" value="TreeGrafter"/>
</dbReference>
<dbReference type="GO" id="GO:0003676">
    <property type="term" value="F:nucleic acid binding"/>
    <property type="evidence" value="ECO:0007669"/>
    <property type="project" value="InterPro"/>
</dbReference>
<dbReference type="SMART" id="SM00355">
    <property type="entry name" value="ZnF_C2H2"/>
    <property type="match status" value="2"/>
</dbReference>
<dbReference type="Gene3D" id="1.10.287.110">
    <property type="entry name" value="DnaJ domain"/>
    <property type="match status" value="1"/>
</dbReference>
<protein>
    <recommendedName>
        <fullName evidence="2">DnaJ homolog subfamily C member 2</fullName>
    </recommendedName>
</protein>
<feature type="compositionally biased region" description="Basic and acidic residues" evidence="9">
    <location>
        <begin position="450"/>
        <end position="468"/>
    </location>
</feature>
<feature type="domain" description="Myb-like" evidence="11">
    <location>
        <begin position="654"/>
        <end position="697"/>
    </location>
</feature>
<organism evidence="17 18">
    <name type="scientific">Lentinula edodes</name>
    <name type="common">Shiitake mushroom</name>
    <name type="synonym">Lentinus edodes</name>
    <dbReference type="NCBI Taxonomy" id="5353"/>
    <lineage>
        <taxon>Eukaryota</taxon>
        <taxon>Fungi</taxon>
        <taxon>Dikarya</taxon>
        <taxon>Basidiomycota</taxon>
        <taxon>Agaricomycotina</taxon>
        <taxon>Agaricomycetes</taxon>
        <taxon>Agaricomycetidae</taxon>
        <taxon>Agaricales</taxon>
        <taxon>Marasmiineae</taxon>
        <taxon>Omphalotaceae</taxon>
        <taxon>Lentinula</taxon>
    </lineage>
</organism>
<feature type="domain" description="SWIRM" evidence="14">
    <location>
        <begin position="1041"/>
        <end position="1137"/>
    </location>
</feature>
<evidence type="ECO:0000259" key="16">
    <source>
        <dbReference type="PROSITE" id="PS51294"/>
    </source>
</evidence>
<feature type="domain" description="ZZ-type" evidence="12">
    <location>
        <begin position="586"/>
        <end position="647"/>
    </location>
</feature>
<dbReference type="InterPro" id="IPR001623">
    <property type="entry name" value="DnaJ_domain"/>
</dbReference>
<dbReference type="InterPro" id="IPR007526">
    <property type="entry name" value="SWIRM"/>
</dbReference>
<evidence type="ECO:0000259" key="12">
    <source>
        <dbReference type="PROSITE" id="PS50135"/>
    </source>
</evidence>
<dbReference type="Pfam" id="PF21884">
    <property type="entry name" value="ZUO1-like_ZHD"/>
    <property type="match status" value="1"/>
</dbReference>
<keyword evidence="7" id="KW-0539">Nucleus</keyword>
<feature type="region of interest" description="Disordered" evidence="9">
    <location>
        <begin position="1003"/>
        <end position="1033"/>
    </location>
</feature>
<dbReference type="CDD" id="cd02335">
    <property type="entry name" value="ZZ_ADA2"/>
    <property type="match status" value="1"/>
</dbReference>
<feature type="region of interest" description="Disordered" evidence="9">
    <location>
        <begin position="1130"/>
        <end position="1179"/>
    </location>
</feature>
<dbReference type="Gene3D" id="3.30.160.60">
    <property type="entry name" value="Classic Zinc Finger"/>
    <property type="match status" value="1"/>
</dbReference>
<dbReference type="PROSITE" id="PS51294">
    <property type="entry name" value="HTH_MYB"/>
    <property type="match status" value="1"/>
</dbReference>
<dbReference type="CDD" id="cd06257">
    <property type="entry name" value="DnaJ"/>
    <property type="match status" value="1"/>
</dbReference>
<feature type="domain" description="C2H2-type" evidence="13">
    <location>
        <begin position="488"/>
        <end position="519"/>
    </location>
</feature>
<evidence type="ECO:0000313" key="17">
    <source>
        <dbReference type="EMBL" id="GAW09786.1"/>
    </source>
</evidence>
<feature type="compositionally biased region" description="Basic and acidic residues" evidence="9">
    <location>
        <begin position="388"/>
        <end position="399"/>
    </location>
</feature>
<dbReference type="SUPFAM" id="SSF57667">
    <property type="entry name" value="beta-beta-alpha zinc fingers"/>
    <property type="match status" value="1"/>
</dbReference>
<sequence>MGAGASNSGQNEIQNEITDYYQLLEVEETATADEIKRSFRRLALLHHPDKNKDDVEGATKRFAELQQAYEVLSDDQLDIRKGAPPSRARDRGLSVRQLSRFFDATLWKDFGDEGDGFYAIYRSVFARLVAEEKLVSDDEVYLPSFGYSHWPWAPQSKGEEATAARTFYNTWINFATAKDFAWSDAWNISEAPDRRVRRLMEKDNKKAREDARRDFNDTVRSLAKFLKKRDPRYKKHIARQAEATQMHASGSSTPNSRKIFTPDAAYIEQDWQKIDSRVGEHDLEWAVAEGDDPEEWECVACNKSFRSEAAWDSHERSKKHLREVERLRREMLDEGEMLGLDQAPQLEVEETAPSIEDHLDSFLDEPPRSPSPPPSEQEIHTYAATPEASREENGEEKNLRHLPKGKKGREKAQPLATSKEPRTKSEKKMQGLDHAFFEEAGSSNIGSIEQGKDSARPDSGEKLELSKREQRRARQAKKAELSGATHSIQCNWAGCGRFFESKTKLFVHVNEEGHAIQSERWVSKPQQTHKDWALQRILYLKSGYERTQRRVKIILPTSTAMTVTQRKAQTNHDQTNHDDIALHEPGGEYHCDSCSSDLTHAIRIKCADPVCESGDGVDLCPTCFCAGKEFAGHKRGHPYRVIEISSQPIFSEDWGADEELLLVKGIATHGFGNWKKIAETVRTHTKEECAAHYNEVYINSQSWPLPPMDRTFDIDPADFQDRKRRRITEMNAAPLPPLKPTPVSLPGIHEITGFFPGRLEFEHEIDHEAEDLVKDLEFGVVMQYGGDQIPEDENDLDVKARLRWEDERRNGGTSGKKGVFAGKSAGKGLSNGIVNGYHSSPPLVPKEVTAPSNSGNEEGNEEDVEELTQPPPIETEDSLAFKFTLMEMYFQRIEKRLESKSIIYDRGLLEYKKIQASEKKRPREEREIIHRFRPFARLGTAADYEAFTADILYEALLRKRIKELQDQRRLGLQTAGDVEKFEIDCTRRPQIKANNREAFAKSIRQSSVPDQRRASLTLHGDDGRKSHDREATPLVGNTTAPVVRRPPPPLNLANSPSLHLLTQGEQTLCSQLRILPKPYLVIKETLVREYARRGGKLRRREARDLVKVDVNKTSRVWDFLVQAGFLKITPDVDPSTSTPSTSANPSTSAGATNSSPVKEVSSTPMATGPPSAAIAHPPF</sequence>
<dbReference type="GO" id="GO:0005829">
    <property type="term" value="C:cytosol"/>
    <property type="evidence" value="ECO:0007669"/>
    <property type="project" value="UniProtKB-SubCell"/>
</dbReference>
<dbReference type="EMBL" id="BDGU01001283">
    <property type="protein sequence ID" value="GAW09786.1"/>
    <property type="molecule type" value="Genomic_DNA"/>
</dbReference>
<feature type="region of interest" description="Disordered" evidence="9">
    <location>
        <begin position="385"/>
        <end position="483"/>
    </location>
</feature>
<evidence type="ECO:0000259" key="15">
    <source>
        <dbReference type="PROSITE" id="PS51293"/>
    </source>
</evidence>
<comment type="subcellular location">
    <subcellularLocation>
        <location evidence="1">Cytoplasm</location>
        <location evidence="1">Cytosol</location>
    </subcellularLocation>
</comment>
<dbReference type="SMART" id="SM00451">
    <property type="entry name" value="ZnF_U1"/>
    <property type="match status" value="1"/>
</dbReference>
<evidence type="ECO:0000259" key="14">
    <source>
        <dbReference type="PROSITE" id="PS50934"/>
    </source>
</evidence>
<feature type="domain" description="C2H2-type" evidence="13">
    <location>
        <begin position="296"/>
        <end position="325"/>
    </location>
</feature>
<dbReference type="Pfam" id="PF00226">
    <property type="entry name" value="DnaJ"/>
    <property type="match status" value="1"/>
</dbReference>
<dbReference type="InterPro" id="IPR009057">
    <property type="entry name" value="Homeodomain-like_sf"/>
</dbReference>
<dbReference type="Pfam" id="PF12171">
    <property type="entry name" value="zf-C2H2_jaz"/>
    <property type="match status" value="1"/>
</dbReference>
<dbReference type="GO" id="GO:0005634">
    <property type="term" value="C:nucleus"/>
    <property type="evidence" value="ECO:0007669"/>
    <property type="project" value="TreeGrafter"/>
</dbReference>
<feature type="compositionally biased region" description="Basic residues" evidence="9">
    <location>
        <begin position="400"/>
        <end position="409"/>
    </location>
</feature>
<evidence type="ECO:0000256" key="7">
    <source>
        <dbReference type="ARBA" id="ARBA00023242"/>
    </source>
</evidence>
<evidence type="ECO:0000256" key="3">
    <source>
        <dbReference type="ARBA" id="ARBA00022723"/>
    </source>
</evidence>
<dbReference type="InterPro" id="IPR055141">
    <property type="entry name" value="TADA2A_B-like_dom"/>
</dbReference>
<dbReference type="Pfam" id="PF00249">
    <property type="entry name" value="Myb_DNA-binding"/>
    <property type="match status" value="1"/>
</dbReference>
<feature type="domain" description="HTH myb-type" evidence="16">
    <location>
        <begin position="654"/>
        <end position="701"/>
    </location>
</feature>
<keyword evidence="18" id="KW-1185">Reference proteome</keyword>
<dbReference type="PROSITE" id="PS00028">
    <property type="entry name" value="ZINC_FINGER_C2H2_1"/>
    <property type="match status" value="2"/>
</dbReference>
<dbReference type="GO" id="GO:0008270">
    <property type="term" value="F:zinc ion binding"/>
    <property type="evidence" value="ECO:0007669"/>
    <property type="project" value="UniProtKB-KW"/>
</dbReference>
<dbReference type="PROSITE" id="PS50934">
    <property type="entry name" value="SWIRM"/>
    <property type="match status" value="1"/>
</dbReference>
<dbReference type="GO" id="GO:0006338">
    <property type="term" value="P:chromatin remodeling"/>
    <property type="evidence" value="ECO:0007669"/>
    <property type="project" value="TreeGrafter"/>
</dbReference>
<dbReference type="AlphaFoldDB" id="A0A1Q3ERG1"/>
<keyword evidence="6" id="KW-0156">Chromatin regulator</keyword>
<dbReference type="GO" id="GO:0003682">
    <property type="term" value="F:chromatin binding"/>
    <property type="evidence" value="ECO:0007669"/>
    <property type="project" value="TreeGrafter"/>
</dbReference>
<evidence type="ECO:0000259" key="11">
    <source>
        <dbReference type="PROSITE" id="PS50090"/>
    </source>
</evidence>
<dbReference type="PROSITE" id="PS50076">
    <property type="entry name" value="DNAJ_2"/>
    <property type="match status" value="1"/>
</dbReference>
<dbReference type="STRING" id="5353.A0A1Q3ERG1"/>
<proteinExistence type="predicted"/>
<dbReference type="InterPro" id="IPR036236">
    <property type="entry name" value="Znf_C2H2_sf"/>
</dbReference>
<accession>A0A1Q3ERG1</accession>
<feature type="compositionally biased region" description="Low complexity" evidence="9">
    <location>
        <begin position="1134"/>
        <end position="1156"/>
    </location>
</feature>
<feature type="compositionally biased region" description="Basic and acidic residues" evidence="9">
    <location>
        <begin position="419"/>
        <end position="437"/>
    </location>
</feature>
<dbReference type="PROSITE" id="PS51293">
    <property type="entry name" value="SANT"/>
    <property type="match status" value="1"/>
</dbReference>
<dbReference type="SMART" id="SM00717">
    <property type="entry name" value="SANT"/>
    <property type="match status" value="1"/>
</dbReference>
<dbReference type="InterPro" id="IPR054076">
    <property type="entry name" value="ZUO1-like_ZHD"/>
</dbReference>
<evidence type="ECO:0000256" key="4">
    <source>
        <dbReference type="ARBA" id="ARBA00022771"/>
    </source>
</evidence>
<dbReference type="CDD" id="cd00167">
    <property type="entry name" value="SANT"/>
    <property type="match status" value="1"/>
</dbReference>
<comment type="caution">
    <text evidence="17">The sequence shown here is derived from an EMBL/GenBank/DDBJ whole genome shotgun (WGS) entry which is preliminary data.</text>
</comment>
<evidence type="ECO:0000259" key="13">
    <source>
        <dbReference type="PROSITE" id="PS50157"/>
    </source>
</evidence>
<dbReference type="PRINTS" id="PR00625">
    <property type="entry name" value="JDOMAIN"/>
</dbReference>
<dbReference type="InterPro" id="IPR003604">
    <property type="entry name" value="Matrin/U1-like-C_Znf_C2H2"/>
</dbReference>
<dbReference type="Pfam" id="PF04433">
    <property type="entry name" value="SWIRM"/>
    <property type="match status" value="1"/>
</dbReference>
<feature type="domain" description="J" evidence="10">
    <location>
        <begin position="19"/>
        <end position="77"/>
    </location>
</feature>
<evidence type="ECO:0000259" key="10">
    <source>
        <dbReference type="PROSITE" id="PS50076"/>
    </source>
</evidence>
<reference evidence="17 18" key="2">
    <citation type="submission" date="2017-02" db="EMBL/GenBank/DDBJ databases">
        <title>A genome survey and senescence transcriptome analysis in Lentinula edodes.</title>
        <authorList>
            <person name="Sakamoto Y."/>
            <person name="Nakade K."/>
            <person name="Sato S."/>
            <person name="Yoshida Y."/>
            <person name="Miyazaki K."/>
            <person name="Natsume S."/>
            <person name="Konno N."/>
        </authorList>
    </citation>
    <scope>NUCLEOTIDE SEQUENCE [LARGE SCALE GENOMIC DNA]</scope>
    <source>
        <strain evidence="17 18">NBRC 111202</strain>
    </source>
</reference>
<evidence type="ECO:0000256" key="6">
    <source>
        <dbReference type="ARBA" id="ARBA00022853"/>
    </source>
</evidence>
<dbReference type="GO" id="GO:0006357">
    <property type="term" value="P:regulation of transcription by RNA polymerase II"/>
    <property type="evidence" value="ECO:0007669"/>
    <property type="project" value="TreeGrafter"/>
</dbReference>
<feature type="region of interest" description="Disordered" evidence="9">
    <location>
        <begin position="359"/>
        <end position="378"/>
    </location>
</feature>
<dbReference type="Pfam" id="PF25299">
    <property type="entry name" value="ZZ_ADA2"/>
    <property type="match status" value="1"/>
</dbReference>
<feature type="compositionally biased region" description="Basic and acidic residues" evidence="9">
    <location>
        <begin position="1019"/>
        <end position="1031"/>
    </location>
</feature>
<dbReference type="Gene3D" id="1.10.10.60">
    <property type="entry name" value="Homeodomain-like"/>
    <property type="match status" value="1"/>
</dbReference>
<name>A0A1Q3ERG1_LENED</name>
<dbReference type="InterPro" id="IPR001005">
    <property type="entry name" value="SANT/Myb"/>
</dbReference>
<dbReference type="FunFam" id="1.10.10.10:FF:000087">
    <property type="entry name" value="Transcriptional adapter 2"/>
    <property type="match status" value="1"/>
</dbReference>
<evidence type="ECO:0000313" key="18">
    <source>
        <dbReference type="Proteomes" id="UP000188533"/>
    </source>
</evidence>
<reference evidence="17 18" key="1">
    <citation type="submission" date="2016-08" db="EMBL/GenBank/DDBJ databases">
        <authorList>
            <consortium name="Lentinula edodes genome sequencing consortium"/>
            <person name="Sakamoto Y."/>
            <person name="Nakade K."/>
            <person name="Sato S."/>
            <person name="Yoshida Y."/>
            <person name="Miyazaki K."/>
            <person name="Natsume S."/>
            <person name="Konno N."/>
        </authorList>
    </citation>
    <scope>NUCLEOTIDE SEQUENCE [LARGE SCALE GENOMIC DNA]</scope>
    <source>
        <strain evidence="17 18">NBRC 111202</strain>
    </source>
</reference>
<dbReference type="InterPro" id="IPR000433">
    <property type="entry name" value="Znf_ZZ"/>
</dbReference>
<dbReference type="PROSITE" id="PS50135">
    <property type="entry name" value="ZF_ZZ_2"/>
    <property type="match status" value="1"/>
</dbReference>